<dbReference type="Proteomes" id="UP000515146">
    <property type="component" value="Unplaced"/>
</dbReference>
<reference evidence="3" key="1">
    <citation type="submission" date="2025-08" db="UniProtKB">
        <authorList>
            <consortium name="RefSeq"/>
        </authorList>
    </citation>
    <scope>IDENTIFICATION</scope>
    <source>
        <strain evidence="3">Airmid</strain>
    </source>
</reference>
<dbReference type="PANTHER" id="PTHR11800:SF2">
    <property type="entry name" value="DNA-DIRECTED RNA POLYMERASE II SUBUNIT RPB3"/>
    <property type="match status" value="1"/>
</dbReference>
<dbReference type="InterPro" id="IPR050518">
    <property type="entry name" value="Rpo3/RPB3_RNA_Pol_subunit"/>
</dbReference>
<keyword evidence="2" id="KW-1185">Reference proteome</keyword>
<dbReference type="Pfam" id="PF01193">
    <property type="entry name" value="RNA_pol_L"/>
    <property type="match status" value="1"/>
</dbReference>
<dbReference type="KEGG" id="dpte:113788648"/>
<accession>A0A6P6XPW7</accession>
<dbReference type="GO" id="GO:0003899">
    <property type="term" value="F:DNA-directed RNA polymerase activity"/>
    <property type="evidence" value="ECO:0007669"/>
    <property type="project" value="InterPro"/>
</dbReference>
<proteinExistence type="predicted"/>
<dbReference type="InterPro" id="IPR036643">
    <property type="entry name" value="RNApol_insert_sf"/>
</dbReference>
<dbReference type="OrthoDB" id="270173at2759"/>
<evidence type="ECO:0000259" key="1">
    <source>
        <dbReference type="SMART" id="SM00662"/>
    </source>
</evidence>
<dbReference type="Gene3D" id="2.170.120.12">
    <property type="entry name" value="DNA-directed RNA polymerase, insert domain"/>
    <property type="match status" value="1"/>
</dbReference>
<evidence type="ECO:0000313" key="2">
    <source>
        <dbReference type="Proteomes" id="UP000515146"/>
    </source>
</evidence>
<dbReference type="AlphaFoldDB" id="A0A6P6XPW7"/>
<evidence type="ECO:0000313" key="3">
    <source>
        <dbReference type="RefSeq" id="XP_027193914.1"/>
    </source>
</evidence>
<dbReference type="InterPro" id="IPR011263">
    <property type="entry name" value="DNA-dir_RNA_pol_RpoA/D/Rpb3"/>
</dbReference>
<dbReference type="SMART" id="SM00662">
    <property type="entry name" value="RPOLD"/>
    <property type="match status" value="1"/>
</dbReference>
<dbReference type="InParanoid" id="A0A6P6XPW7"/>
<protein>
    <submittedName>
        <fullName evidence="3">DNA-directed RNA polymerases II, IV and V subunit 3-like</fullName>
    </submittedName>
</protein>
<dbReference type="GO" id="GO:0046983">
    <property type="term" value="F:protein dimerization activity"/>
    <property type="evidence" value="ECO:0007669"/>
    <property type="project" value="InterPro"/>
</dbReference>
<dbReference type="SUPFAM" id="SSF56553">
    <property type="entry name" value="Insert subdomain of RNA polymerase alpha subunit"/>
    <property type="match status" value="1"/>
</dbReference>
<gene>
    <name evidence="3" type="primary">LOC113788648</name>
</gene>
<organism evidence="2 3">
    <name type="scientific">Dermatophagoides pteronyssinus</name>
    <name type="common">European house dust mite</name>
    <dbReference type="NCBI Taxonomy" id="6956"/>
    <lineage>
        <taxon>Eukaryota</taxon>
        <taxon>Metazoa</taxon>
        <taxon>Ecdysozoa</taxon>
        <taxon>Arthropoda</taxon>
        <taxon>Chelicerata</taxon>
        <taxon>Arachnida</taxon>
        <taxon>Acari</taxon>
        <taxon>Acariformes</taxon>
        <taxon>Sarcoptiformes</taxon>
        <taxon>Astigmata</taxon>
        <taxon>Psoroptidia</taxon>
        <taxon>Analgoidea</taxon>
        <taxon>Pyroglyphidae</taxon>
        <taxon>Dermatophagoidinae</taxon>
        <taxon>Dermatophagoides</taxon>
    </lineage>
</organism>
<dbReference type="GO" id="GO:0005665">
    <property type="term" value="C:RNA polymerase II, core complex"/>
    <property type="evidence" value="ECO:0007669"/>
    <property type="project" value="TreeGrafter"/>
</dbReference>
<feature type="domain" description="DNA-directed RNA polymerase RpoA/D/Rpb3-type" evidence="1">
    <location>
        <begin position="27"/>
        <end position="235"/>
    </location>
</feature>
<name>A0A6P6XPW7_DERPT</name>
<dbReference type="RefSeq" id="XP_027193914.1">
    <property type="nucleotide sequence ID" value="XM_027338113.1"/>
</dbReference>
<dbReference type="PANTHER" id="PTHR11800">
    <property type="entry name" value="DNA-DIRECTED RNA POLYMERASE"/>
    <property type="match status" value="1"/>
</dbReference>
<dbReference type="GO" id="GO:0006366">
    <property type="term" value="P:transcription by RNA polymerase II"/>
    <property type="evidence" value="ECO:0007669"/>
    <property type="project" value="TreeGrafter"/>
</dbReference>
<sequence>MYSADQQIQARYVQYPKIDVVELSQNFLSFYLRDCDVSIANALRRVMIGEVPTLAIDIVTISENTTCLQDEIITHRLGLIPIDSTNCENFKYNHLCTCVDSCAECQARYSIDMTVTGNSVYNLTHYDISPIGNAPPIRIFHDGTFQNLINRQCKTEPGILIAKLSPGSSFKAELQAIKGIGSIHTKWSPVGTATFQNVAEITINKDMQRSIPNNLKIELYNKSPRGLFSLIMQNEISEN</sequence>